<name>E5BEY9_9FUSO</name>
<protein>
    <submittedName>
        <fullName evidence="1">Uncharacterized protein</fullName>
    </submittedName>
</protein>
<organism evidence="1 2">
    <name type="scientific">Fusobacterium gonidiaformans 3-1-5R</name>
    <dbReference type="NCBI Taxonomy" id="469605"/>
    <lineage>
        <taxon>Bacteria</taxon>
        <taxon>Fusobacteriati</taxon>
        <taxon>Fusobacteriota</taxon>
        <taxon>Fusobacteriia</taxon>
        <taxon>Fusobacteriales</taxon>
        <taxon>Fusobacteriaceae</taxon>
        <taxon>Fusobacterium</taxon>
    </lineage>
</organism>
<gene>
    <name evidence="1" type="ORF">FSBG_00167</name>
</gene>
<dbReference type="AlphaFoldDB" id="E5BEY9"/>
<proteinExistence type="predicted"/>
<reference evidence="1 2" key="1">
    <citation type="submission" date="2009-02" db="EMBL/GenBank/DDBJ databases">
        <title>The Genome Sequence of Fusobacterium sp. 3_1_5R.</title>
        <authorList>
            <consortium name="The Broad Institute Genome Sequencing Platform"/>
            <person name="Ward D."/>
            <person name="Young S.K."/>
            <person name="Kodira C.D."/>
            <person name="Zeng Q."/>
            <person name="Koehrsen M."/>
            <person name="Alvarado L."/>
            <person name="Berlin A."/>
            <person name="Borenstein D."/>
            <person name="Chen Z."/>
            <person name="Engels R."/>
            <person name="Freedman E."/>
            <person name="Gellesch M."/>
            <person name="Goldberg J."/>
            <person name="Griggs A."/>
            <person name="Gujja S."/>
            <person name="Heiman D."/>
            <person name="Hepburn T."/>
            <person name="Howarth C."/>
            <person name="Jen D."/>
            <person name="Larson L."/>
            <person name="Lewis B."/>
            <person name="Mehta T."/>
            <person name="Park D."/>
            <person name="Pearson M."/>
            <person name="Roberts A."/>
            <person name="Saif S."/>
            <person name="Shea T."/>
            <person name="Shenoy N."/>
            <person name="Sisk P."/>
            <person name="Stolte C."/>
            <person name="Sykes S."/>
            <person name="Walk T."/>
            <person name="White J."/>
            <person name="Yandava C."/>
            <person name="Allen-Vercoe E."/>
            <person name="Strauss J."/>
            <person name="Ambrose C."/>
            <person name="Lander E."/>
            <person name="Nusbaum C."/>
            <person name="Galagan J."/>
            <person name="Birren B."/>
        </authorList>
    </citation>
    <scope>NUCLEOTIDE SEQUENCE [LARGE SCALE GENOMIC DNA]</scope>
    <source>
        <strain evidence="1 2">3_1_5R</strain>
    </source>
</reference>
<dbReference type="EMBL" id="GG657971">
    <property type="protein sequence ID" value="EFS20670.1"/>
    <property type="molecule type" value="Genomic_DNA"/>
</dbReference>
<accession>E5BEY9</accession>
<sequence>MWKCKKCGNDTFYQPTRSRFIIYSADKNENIIGCDDDCNVEYGKFYCENCKKTGWRLSDVAKWVEEEENE</sequence>
<dbReference type="HOGENOM" id="CLU_198928_0_0_0"/>
<dbReference type="RefSeq" id="WP_008800749.1">
    <property type="nucleotide sequence ID" value="NZ_GG657971.1"/>
</dbReference>
<evidence type="ECO:0000313" key="2">
    <source>
        <dbReference type="Proteomes" id="UP000002975"/>
    </source>
</evidence>
<keyword evidence="2" id="KW-1185">Reference proteome</keyword>
<dbReference type="OrthoDB" id="95747at2"/>
<dbReference type="BioCyc" id="FSP469605-HMP:GTSP-169-MONOMER"/>
<evidence type="ECO:0000313" key="1">
    <source>
        <dbReference type="EMBL" id="EFS20670.1"/>
    </source>
</evidence>
<dbReference type="Proteomes" id="UP000002975">
    <property type="component" value="Unassembled WGS sequence"/>
</dbReference>